<name>A0A1R1K1W4_ALCXX</name>
<organism evidence="3 4">
    <name type="scientific">Alcaligenes xylosoxydans xylosoxydans</name>
    <name type="common">Achromobacter xylosoxidans</name>
    <dbReference type="NCBI Taxonomy" id="85698"/>
    <lineage>
        <taxon>Bacteria</taxon>
        <taxon>Pseudomonadati</taxon>
        <taxon>Pseudomonadota</taxon>
        <taxon>Betaproteobacteria</taxon>
        <taxon>Burkholderiales</taxon>
        <taxon>Alcaligenaceae</taxon>
        <taxon>Achromobacter</taxon>
    </lineage>
</organism>
<feature type="region of interest" description="Disordered" evidence="1">
    <location>
        <begin position="1"/>
        <end position="21"/>
    </location>
</feature>
<reference evidence="3 4" key="1">
    <citation type="submission" date="2016-09" db="EMBL/GenBank/DDBJ databases">
        <title>Phylogenomics of Achromobacter.</title>
        <authorList>
            <person name="Jeukens J."/>
            <person name="Freschi L."/>
            <person name="Vincent A.T."/>
            <person name="Emond-Rheault J.-G."/>
            <person name="Kukavica-Ibrulj I."/>
            <person name="Charette S.J."/>
            <person name="Levesque R.C."/>
        </authorList>
    </citation>
    <scope>NUCLEOTIDE SEQUENCE [LARGE SCALE GENOMIC DNA]</scope>
    <source>
        <strain evidence="3 4">AUS488</strain>
    </source>
</reference>
<dbReference type="AlphaFoldDB" id="A0A1R1K1W4"/>
<dbReference type="EMBL" id="MJMN01000001">
    <property type="protein sequence ID" value="OMG93390.1"/>
    <property type="molecule type" value="Genomic_DNA"/>
</dbReference>
<dbReference type="Pfam" id="PF07791">
    <property type="entry name" value="Imm11"/>
    <property type="match status" value="1"/>
</dbReference>
<evidence type="ECO:0000313" key="4">
    <source>
        <dbReference type="Proteomes" id="UP000187251"/>
    </source>
</evidence>
<evidence type="ECO:0000256" key="1">
    <source>
        <dbReference type="SAM" id="MobiDB-lite"/>
    </source>
</evidence>
<proteinExistence type="predicted"/>
<feature type="domain" description="Immunity MXAN-0049 protein" evidence="2">
    <location>
        <begin position="49"/>
        <end position="214"/>
    </location>
</feature>
<gene>
    <name evidence="3" type="ORF">BIZ92_03430</name>
</gene>
<evidence type="ECO:0000313" key="3">
    <source>
        <dbReference type="EMBL" id="OMG93390.1"/>
    </source>
</evidence>
<sequence length="226" mass="25460">MRRPARQEPPQTMPYLIGMPPAGGPSTQFVPQIDRQLLAKLCLFDDVSDDDLAQVPRQIRLTLRGPGRVPAILGWEGGPFVVSARVRDLMQTLEPDTHRFLPIDVETMMPGRKSRPFRTYHLLLCPPRVDAVIIEKTEFSKGMGQAGYEASCGFSFLKGTPLVLDQAAIANRCFWRLPRQFGVRPAYPHSGISGYFCSDELWRALRAERLQGWEARRRCATAPRPA</sequence>
<dbReference type="Proteomes" id="UP000187251">
    <property type="component" value="Unassembled WGS sequence"/>
</dbReference>
<dbReference type="InterPro" id="IPR012433">
    <property type="entry name" value="Imm11"/>
</dbReference>
<evidence type="ECO:0000259" key="2">
    <source>
        <dbReference type="Pfam" id="PF07791"/>
    </source>
</evidence>
<protein>
    <recommendedName>
        <fullName evidence="2">Immunity MXAN-0049 protein domain-containing protein</fullName>
    </recommendedName>
</protein>
<accession>A0A1R1K1W4</accession>
<comment type="caution">
    <text evidence="3">The sequence shown here is derived from an EMBL/GenBank/DDBJ whole genome shotgun (WGS) entry which is preliminary data.</text>
</comment>